<keyword evidence="2" id="KW-1185">Reference proteome</keyword>
<name>A0A0N0U7Q2_9HYME</name>
<reference evidence="1 2" key="1">
    <citation type="submission" date="2015-07" db="EMBL/GenBank/DDBJ databases">
        <title>The genome of Melipona quadrifasciata.</title>
        <authorList>
            <person name="Pan H."/>
            <person name="Kapheim K."/>
        </authorList>
    </citation>
    <scope>NUCLEOTIDE SEQUENCE [LARGE SCALE GENOMIC DNA]</scope>
    <source>
        <strain evidence="1">0111107301</strain>
        <tissue evidence="1">Whole body</tissue>
    </source>
</reference>
<accession>A0A0N0U7Q2</accession>
<gene>
    <name evidence="1" type="ORF">WN51_00850</name>
</gene>
<dbReference type="EMBL" id="KQ435694">
    <property type="protein sequence ID" value="KOX80932.1"/>
    <property type="molecule type" value="Genomic_DNA"/>
</dbReference>
<protein>
    <submittedName>
        <fullName evidence="1">Uncharacterized protein</fullName>
    </submittedName>
</protein>
<proteinExistence type="predicted"/>
<dbReference type="Proteomes" id="UP000053105">
    <property type="component" value="Unassembled WGS sequence"/>
</dbReference>
<evidence type="ECO:0000313" key="2">
    <source>
        <dbReference type="Proteomes" id="UP000053105"/>
    </source>
</evidence>
<organism evidence="1 2">
    <name type="scientific">Melipona quadrifasciata</name>
    <dbReference type="NCBI Taxonomy" id="166423"/>
    <lineage>
        <taxon>Eukaryota</taxon>
        <taxon>Metazoa</taxon>
        <taxon>Ecdysozoa</taxon>
        <taxon>Arthropoda</taxon>
        <taxon>Hexapoda</taxon>
        <taxon>Insecta</taxon>
        <taxon>Pterygota</taxon>
        <taxon>Neoptera</taxon>
        <taxon>Endopterygota</taxon>
        <taxon>Hymenoptera</taxon>
        <taxon>Apocrita</taxon>
        <taxon>Aculeata</taxon>
        <taxon>Apoidea</taxon>
        <taxon>Anthophila</taxon>
        <taxon>Apidae</taxon>
        <taxon>Melipona</taxon>
    </lineage>
</organism>
<evidence type="ECO:0000313" key="1">
    <source>
        <dbReference type="EMBL" id="KOX80932.1"/>
    </source>
</evidence>
<dbReference type="AlphaFoldDB" id="A0A0N0U7Q2"/>
<sequence length="68" mass="7927">MTFSSPSVSQWPPYILSTYLKKETGKLITQPNVYLNRLLTLKAIFSMERTREQPSDTRFNAFENNPTK</sequence>